<dbReference type="NCBIfam" id="NF001960">
    <property type="entry name" value="PRK00733.3-5"/>
    <property type="match status" value="1"/>
</dbReference>
<proteinExistence type="inferred from homology"/>
<sequence length="772" mass="80036">MNAAEINCSSFGVKPGSFPCDADPIEAISIGVATGGVALLFSMFLVGNLKKAPRGSDTMNRISDQIKSGAKAFLLTEYKSLTFFVVIVFSMLFALYAIHPPAGTDWFDGVRYALSFFVGTSLSALSGWGGMMAATDANVRTANAADKSGLNAALRVAFTGGSVAGFVVVGLGLLGVSLVFFCLTLGYSGLNQTETLIVAADSLAAFGFGASSIALFTRVAGGIYTKAADVGADLVGKIEMDIPEDDPRNPAVIADNVGDNVGDVAGMSADLFESFVGSIIAAVALANGDIVLTMLPFWVAGFGIIASMAGYFVVGTKEGASQREMLFALHKGAFVASIIIIGFSALTMFFFFEGREDVGWSIFGCIVIGLFAGVLIGQVTEYFTSYSYWPTQSIAAAGTTGPGTVVIQGLGIGMISTVLPAIILVITILSCNALFSSYGIAMSSVGMLSTLGFTLATDAYGPIADNAGGIAEMSQLEGRVRDTTDALDALGNTTAATGKGFAIGSAVLTALSLLAAFKDKAGVENVDIGNPIVLSGVLVGAMLPFLFAGLTMLSVRKTAGAIIDEVRRQFENIPGLREGSAEADSDRCVEISARFSIQEMILPGMYAIFSPVAIGFLIGPNCLAGLLAGSIASGMMLATMMANGGGAWDNAKKYIEIEGAHGGKGTAIHKACVVGDTVGDPFKDTSGPALNILIKLMSIVALTIAPSMEGVGDWETFLWGLIPLSIMILGTILVWFFFWRDDRELDTNSVSSPTSAGSGELGTKDKPLSQVI</sequence>
<dbReference type="AlphaFoldDB" id="A0A7S4AIL0"/>
<feature type="transmembrane region" description="Helical" evidence="11">
    <location>
        <begin position="532"/>
        <end position="553"/>
    </location>
</feature>
<evidence type="ECO:0000256" key="2">
    <source>
        <dbReference type="ARBA" id="ARBA00013242"/>
    </source>
</evidence>
<evidence type="ECO:0000256" key="4">
    <source>
        <dbReference type="ARBA" id="ARBA00022692"/>
    </source>
</evidence>
<keyword evidence="6" id="KW-1278">Translocase</keyword>
<evidence type="ECO:0000256" key="1">
    <source>
        <dbReference type="ARBA" id="ARBA00004127"/>
    </source>
</evidence>
<organism evidence="12">
    <name type="scientific">Pseudo-nitzschia australis</name>
    <dbReference type="NCBI Taxonomy" id="44445"/>
    <lineage>
        <taxon>Eukaryota</taxon>
        <taxon>Sar</taxon>
        <taxon>Stramenopiles</taxon>
        <taxon>Ochrophyta</taxon>
        <taxon>Bacillariophyta</taxon>
        <taxon>Bacillariophyceae</taxon>
        <taxon>Bacillariophycidae</taxon>
        <taxon>Bacillariales</taxon>
        <taxon>Bacillariaceae</taxon>
        <taxon>Pseudo-nitzschia</taxon>
    </lineage>
</organism>
<evidence type="ECO:0000256" key="3">
    <source>
        <dbReference type="ARBA" id="ARBA00022448"/>
    </source>
</evidence>
<dbReference type="NCBIfam" id="TIGR01104">
    <property type="entry name" value="V_PPase"/>
    <property type="match status" value="1"/>
</dbReference>
<evidence type="ECO:0000256" key="10">
    <source>
        <dbReference type="SAM" id="MobiDB-lite"/>
    </source>
</evidence>
<dbReference type="GO" id="GO:0016020">
    <property type="term" value="C:membrane"/>
    <property type="evidence" value="ECO:0007669"/>
    <property type="project" value="InterPro"/>
</dbReference>
<feature type="transmembrane region" description="Helical" evidence="11">
    <location>
        <begin position="717"/>
        <end position="739"/>
    </location>
</feature>
<dbReference type="Pfam" id="PF03030">
    <property type="entry name" value="H_PPase"/>
    <property type="match status" value="1"/>
</dbReference>
<dbReference type="GO" id="GO:0009678">
    <property type="term" value="F:diphosphate hydrolysis-driven proton transmembrane transporter activity"/>
    <property type="evidence" value="ECO:0007669"/>
    <property type="project" value="UniProtKB-EC"/>
</dbReference>
<dbReference type="InterPro" id="IPR004131">
    <property type="entry name" value="PPase-energised_H-pump"/>
</dbReference>
<evidence type="ECO:0000256" key="9">
    <source>
        <dbReference type="ARBA" id="ARBA00023136"/>
    </source>
</evidence>
<feature type="transmembrane region" description="Helical" evidence="11">
    <location>
        <begin position="500"/>
        <end position="517"/>
    </location>
</feature>
<feature type="region of interest" description="Disordered" evidence="10">
    <location>
        <begin position="749"/>
        <end position="772"/>
    </location>
</feature>
<name>A0A7S4AIL0_9STRA</name>
<evidence type="ECO:0000256" key="7">
    <source>
        <dbReference type="ARBA" id="ARBA00022989"/>
    </source>
</evidence>
<keyword evidence="5" id="KW-0460">Magnesium</keyword>
<evidence type="ECO:0000256" key="11">
    <source>
        <dbReference type="SAM" id="Phobius"/>
    </source>
</evidence>
<dbReference type="GO" id="GO:0012505">
    <property type="term" value="C:endomembrane system"/>
    <property type="evidence" value="ECO:0007669"/>
    <property type="project" value="UniProtKB-SubCell"/>
</dbReference>
<feature type="transmembrane region" description="Helical" evidence="11">
    <location>
        <begin position="692"/>
        <end position="711"/>
    </location>
</feature>
<evidence type="ECO:0000256" key="5">
    <source>
        <dbReference type="ARBA" id="ARBA00022842"/>
    </source>
</evidence>
<keyword evidence="8" id="KW-0406">Ion transport</keyword>
<feature type="transmembrane region" description="Helical" evidence="11">
    <location>
        <begin position="81"/>
        <end position="98"/>
    </location>
</feature>
<dbReference type="GO" id="GO:0004427">
    <property type="term" value="F:inorganic diphosphate phosphatase activity"/>
    <property type="evidence" value="ECO:0007669"/>
    <property type="project" value="InterPro"/>
</dbReference>
<evidence type="ECO:0000256" key="8">
    <source>
        <dbReference type="ARBA" id="ARBA00023065"/>
    </source>
</evidence>
<feature type="transmembrane region" description="Helical" evidence="11">
    <location>
        <begin position="294"/>
        <end position="314"/>
    </location>
</feature>
<keyword evidence="9 11" id="KW-0472">Membrane</keyword>
<feature type="transmembrane region" description="Helical" evidence="11">
    <location>
        <begin position="110"/>
        <end position="135"/>
    </location>
</feature>
<feature type="transmembrane region" description="Helical" evidence="11">
    <location>
        <begin position="358"/>
        <end position="382"/>
    </location>
</feature>
<dbReference type="EC" id="7.1.3.1" evidence="2"/>
<dbReference type="HAMAP" id="MF_01129">
    <property type="entry name" value="PPase_energized_pump"/>
    <property type="match status" value="1"/>
</dbReference>
<feature type="compositionally biased region" description="Basic and acidic residues" evidence="10">
    <location>
        <begin position="762"/>
        <end position="772"/>
    </location>
</feature>
<keyword evidence="7 11" id="KW-1133">Transmembrane helix</keyword>
<keyword evidence="4 11" id="KW-0812">Transmembrane</keyword>
<accession>A0A7S4AIL0</accession>
<dbReference type="EMBL" id="HBIX01013081">
    <property type="protein sequence ID" value="CAE0716951.1"/>
    <property type="molecule type" value="Transcribed_RNA"/>
</dbReference>
<gene>
    <name evidence="12" type="ORF">PAUS00366_LOCUS9703</name>
</gene>
<comment type="subcellular location">
    <subcellularLocation>
        <location evidence="1">Endomembrane system</location>
        <topology evidence="1">Multi-pass membrane protein</topology>
    </subcellularLocation>
</comment>
<reference evidence="12" key="1">
    <citation type="submission" date="2021-01" db="EMBL/GenBank/DDBJ databases">
        <authorList>
            <person name="Corre E."/>
            <person name="Pelletier E."/>
            <person name="Niang G."/>
            <person name="Scheremetjew M."/>
            <person name="Finn R."/>
            <person name="Kale V."/>
            <person name="Holt S."/>
            <person name="Cochrane G."/>
            <person name="Meng A."/>
            <person name="Brown T."/>
            <person name="Cohen L."/>
        </authorList>
    </citation>
    <scope>NUCLEOTIDE SEQUENCE</scope>
    <source>
        <strain evidence="12">10249 10 AB</strain>
    </source>
</reference>
<evidence type="ECO:0000313" key="12">
    <source>
        <dbReference type="EMBL" id="CAE0716951.1"/>
    </source>
</evidence>
<feature type="transmembrane region" description="Helical" evidence="11">
    <location>
        <begin position="195"/>
        <end position="216"/>
    </location>
</feature>
<protein>
    <recommendedName>
        <fullName evidence="2">H(+)-exporting diphosphatase</fullName>
        <ecNumber evidence="2">7.1.3.1</ecNumber>
    </recommendedName>
</protein>
<feature type="transmembrane region" description="Helical" evidence="11">
    <location>
        <begin position="27"/>
        <end position="46"/>
    </location>
</feature>
<feature type="transmembrane region" description="Helical" evidence="11">
    <location>
        <begin position="156"/>
        <end position="189"/>
    </location>
</feature>
<evidence type="ECO:0000256" key="6">
    <source>
        <dbReference type="ARBA" id="ARBA00022967"/>
    </source>
</evidence>
<dbReference type="PIRSF" id="PIRSF001265">
    <property type="entry name" value="H+-PPase"/>
    <property type="match status" value="1"/>
</dbReference>
<keyword evidence="3" id="KW-0813">Transport</keyword>
<feature type="transmembrane region" description="Helical" evidence="11">
    <location>
        <begin position="326"/>
        <end position="352"/>
    </location>
</feature>
<dbReference type="PANTHER" id="PTHR31998">
    <property type="entry name" value="K(+)-INSENSITIVE PYROPHOSPHATE-ENERGIZED PROTON PUMP"/>
    <property type="match status" value="1"/>
</dbReference>